<feature type="transmembrane region" description="Helical" evidence="7">
    <location>
        <begin position="119"/>
        <end position="142"/>
    </location>
</feature>
<feature type="transmembrane region" description="Helical" evidence="7">
    <location>
        <begin position="283"/>
        <end position="307"/>
    </location>
</feature>
<feature type="transmembrane region" description="Helical" evidence="7">
    <location>
        <begin position="154"/>
        <end position="173"/>
    </location>
</feature>
<dbReference type="GO" id="GO:0005886">
    <property type="term" value="C:plasma membrane"/>
    <property type="evidence" value="ECO:0007669"/>
    <property type="project" value="UniProtKB-SubCell"/>
</dbReference>
<evidence type="ECO:0000313" key="9">
    <source>
        <dbReference type="EMBL" id="PLS31690.1"/>
    </source>
</evidence>
<feature type="transmembrane region" description="Helical" evidence="7">
    <location>
        <begin position="236"/>
        <end position="263"/>
    </location>
</feature>
<dbReference type="SUPFAM" id="SSF161098">
    <property type="entry name" value="MetI-like"/>
    <property type="match status" value="1"/>
</dbReference>
<accession>A0A2N5JBU6</accession>
<dbReference type="AlphaFoldDB" id="A0A2N5JBU6"/>
<comment type="similarity">
    <text evidence="7">Belongs to the binding-protein-dependent transport system permease family.</text>
</comment>
<dbReference type="PANTHER" id="PTHR43386:SF25">
    <property type="entry name" value="PEPTIDE ABC TRANSPORTER PERMEASE PROTEIN"/>
    <property type="match status" value="1"/>
</dbReference>
<sequence>MTDNIQTVPVALPLHASRESVIRESAVQAERRTVGVAISAAARKASQWIRDHVLATICLAYLSVILLAALAPQLIARYDPYATSPQSKLLAPSAQHWFGTDQLGRDLFARVTFGARTTILASLLALAIAAISGLIIGIISGYRGGLTDVLTMRGIDVLLAIPGLLLAITIVTAIGFGTIPVAIAIGIGIMPSFARTTRAQVLRVRERSYVEAARVCGASNARIILTHILPNSFGPVAVLTLLDFGVVIMSVATLSFLGFGAAPPAAEWGSLINDGRSYLITSPWVPLLPGLVVVATVLAVTIVANTLKEGLER</sequence>
<dbReference type="RefSeq" id="WP_101615287.1">
    <property type="nucleotide sequence ID" value="NZ_NMWU01000007.1"/>
</dbReference>
<evidence type="ECO:0000256" key="1">
    <source>
        <dbReference type="ARBA" id="ARBA00004651"/>
    </source>
</evidence>
<keyword evidence="3" id="KW-1003">Cell membrane</keyword>
<keyword evidence="6 7" id="KW-0472">Membrane</keyword>
<comment type="subcellular location">
    <subcellularLocation>
        <location evidence="1 7">Cell membrane</location>
        <topology evidence="1 7">Multi-pass membrane protein</topology>
    </subcellularLocation>
</comment>
<name>A0A2N5JBU6_9BIFI</name>
<dbReference type="Gene3D" id="1.10.3720.10">
    <property type="entry name" value="MetI-like"/>
    <property type="match status" value="1"/>
</dbReference>
<evidence type="ECO:0000259" key="8">
    <source>
        <dbReference type="PROSITE" id="PS50928"/>
    </source>
</evidence>
<dbReference type="Pfam" id="PF00528">
    <property type="entry name" value="BPD_transp_1"/>
    <property type="match status" value="1"/>
</dbReference>
<dbReference type="InterPro" id="IPR050366">
    <property type="entry name" value="BP-dependent_transpt_permease"/>
</dbReference>
<evidence type="ECO:0000256" key="3">
    <source>
        <dbReference type="ARBA" id="ARBA00022475"/>
    </source>
</evidence>
<organism evidence="9 10">
    <name type="scientific">Bifidobacterium margollesii</name>
    <dbReference type="NCBI Taxonomy" id="2020964"/>
    <lineage>
        <taxon>Bacteria</taxon>
        <taxon>Bacillati</taxon>
        <taxon>Actinomycetota</taxon>
        <taxon>Actinomycetes</taxon>
        <taxon>Bifidobacteriales</taxon>
        <taxon>Bifidobacteriaceae</taxon>
        <taxon>Bifidobacterium</taxon>
    </lineage>
</organism>
<protein>
    <submittedName>
        <fullName evidence="9">ABC transporter permease</fullName>
    </submittedName>
</protein>
<feature type="transmembrane region" description="Helical" evidence="7">
    <location>
        <begin position="53"/>
        <end position="75"/>
    </location>
</feature>
<dbReference type="PROSITE" id="PS50928">
    <property type="entry name" value="ABC_TM1"/>
    <property type="match status" value="1"/>
</dbReference>
<feature type="domain" description="ABC transmembrane type-1" evidence="8">
    <location>
        <begin position="115"/>
        <end position="304"/>
    </location>
</feature>
<evidence type="ECO:0000256" key="2">
    <source>
        <dbReference type="ARBA" id="ARBA00022448"/>
    </source>
</evidence>
<dbReference type="CDD" id="cd06261">
    <property type="entry name" value="TM_PBP2"/>
    <property type="match status" value="1"/>
</dbReference>
<keyword evidence="10" id="KW-1185">Reference proteome</keyword>
<dbReference type="OrthoDB" id="9812701at2"/>
<dbReference type="Proteomes" id="UP000235050">
    <property type="component" value="Unassembled WGS sequence"/>
</dbReference>
<evidence type="ECO:0000313" key="10">
    <source>
        <dbReference type="Proteomes" id="UP000235050"/>
    </source>
</evidence>
<evidence type="ECO:0000256" key="6">
    <source>
        <dbReference type="ARBA" id="ARBA00023136"/>
    </source>
</evidence>
<evidence type="ECO:0000256" key="7">
    <source>
        <dbReference type="RuleBase" id="RU363032"/>
    </source>
</evidence>
<comment type="caution">
    <text evidence="9">The sequence shown here is derived from an EMBL/GenBank/DDBJ whole genome shotgun (WGS) entry which is preliminary data.</text>
</comment>
<evidence type="ECO:0000256" key="5">
    <source>
        <dbReference type="ARBA" id="ARBA00022989"/>
    </source>
</evidence>
<dbReference type="EMBL" id="NMWU01000007">
    <property type="protein sequence ID" value="PLS31690.1"/>
    <property type="molecule type" value="Genomic_DNA"/>
</dbReference>
<dbReference type="InterPro" id="IPR000515">
    <property type="entry name" value="MetI-like"/>
</dbReference>
<proteinExistence type="inferred from homology"/>
<keyword evidence="2 7" id="KW-0813">Transport</keyword>
<evidence type="ECO:0000256" key="4">
    <source>
        <dbReference type="ARBA" id="ARBA00022692"/>
    </source>
</evidence>
<dbReference type="InterPro" id="IPR035906">
    <property type="entry name" value="MetI-like_sf"/>
</dbReference>
<dbReference type="PANTHER" id="PTHR43386">
    <property type="entry name" value="OLIGOPEPTIDE TRANSPORT SYSTEM PERMEASE PROTEIN APPC"/>
    <property type="match status" value="1"/>
</dbReference>
<dbReference type="GO" id="GO:0055085">
    <property type="term" value="P:transmembrane transport"/>
    <property type="evidence" value="ECO:0007669"/>
    <property type="project" value="InterPro"/>
</dbReference>
<keyword evidence="4 7" id="KW-0812">Transmembrane</keyword>
<gene>
    <name evidence="9" type="ORF">Uis1B_0511</name>
</gene>
<reference evidence="9 10" key="1">
    <citation type="submission" date="2017-07" db="EMBL/GenBank/DDBJ databases">
        <title>Bifidobacterium novel species.</title>
        <authorList>
            <person name="Lugli G.A."/>
            <person name="Milani C."/>
            <person name="Duranti S."/>
            <person name="Mangifesta M."/>
        </authorList>
    </citation>
    <scope>NUCLEOTIDE SEQUENCE [LARGE SCALE GENOMIC DNA]</scope>
    <source>
        <strain evidence="10">Uis1B</strain>
    </source>
</reference>
<keyword evidence="5 7" id="KW-1133">Transmembrane helix</keyword>